<evidence type="ECO:0000313" key="2">
    <source>
        <dbReference type="Proteomes" id="UP000187735"/>
    </source>
</evidence>
<proteinExistence type="predicted"/>
<dbReference type="AlphaFoldDB" id="A0A1P8WJA1"/>
<accession>A0A1P8WJA1</accession>
<dbReference type="RefSeq" id="WP_077025503.1">
    <property type="nucleotide sequence ID" value="NZ_CP017641.1"/>
</dbReference>
<dbReference type="KEGG" id="fmr:Fuma_03769"/>
<dbReference type="Proteomes" id="UP000187735">
    <property type="component" value="Chromosome"/>
</dbReference>
<keyword evidence="2" id="KW-1185">Reference proteome</keyword>
<name>A0A1P8WJA1_9PLAN</name>
<reference evidence="1 2" key="1">
    <citation type="journal article" date="2016" name="Front. Microbiol.">
        <title>Fuerstia marisgermanicae gen. nov., sp. nov., an Unusual Member of the Phylum Planctomycetes from the German Wadden Sea.</title>
        <authorList>
            <person name="Kohn T."/>
            <person name="Heuer A."/>
            <person name="Jogler M."/>
            <person name="Vollmers J."/>
            <person name="Boedeker C."/>
            <person name="Bunk B."/>
            <person name="Rast P."/>
            <person name="Borchert D."/>
            <person name="Glockner I."/>
            <person name="Freese H.M."/>
            <person name="Klenk H.P."/>
            <person name="Overmann J."/>
            <person name="Kaster A.K."/>
            <person name="Rohde M."/>
            <person name="Wiegand S."/>
            <person name="Jogler C."/>
        </authorList>
    </citation>
    <scope>NUCLEOTIDE SEQUENCE [LARGE SCALE GENOMIC DNA]</scope>
    <source>
        <strain evidence="1 2">NH11</strain>
    </source>
</reference>
<organism evidence="1 2">
    <name type="scientific">Fuerstiella marisgermanici</name>
    <dbReference type="NCBI Taxonomy" id="1891926"/>
    <lineage>
        <taxon>Bacteria</taxon>
        <taxon>Pseudomonadati</taxon>
        <taxon>Planctomycetota</taxon>
        <taxon>Planctomycetia</taxon>
        <taxon>Planctomycetales</taxon>
        <taxon>Planctomycetaceae</taxon>
        <taxon>Fuerstiella</taxon>
    </lineage>
</organism>
<evidence type="ECO:0000313" key="1">
    <source>
        <dbReference type="EMBL" id="APZ94146.1"/>
    </source>
</evidence>
<dbReference type="STRING" id="1891926.Fuma_03769"/>
<gene>
    <name evidence="1" type="ORF">Fuma_03769</name>
</gene>
<dbReference type="EMBL" id="CP017641">
    <property type="protein sequence ID" value="APZ94146.1"/>
    <property type="molecule type" value="Genomic_DNA"/>
</dbReference>
<sequence>MARDLQALKADRNLWYGFLRWSYPRELRHSPKLAQAAFEAIEYWHGKPTSKRDERQGGAIDGALTAIDVFISYNPDTAYQACRRVGGYFASPNINSAFGAIRRFEYRGFSRYTIFVADQLIAVATWDNPTQSPVEMTLRGIAFRSLFKLDPQYKYWPQLRRARDECVHGLLTWQGKDERSQLLAAQITRYL</sequence>
<protein>
    <submittedName>
        <fullName evidence="1">Uncharacterized protein</fullName>
    </submittedName>
</protein>